<keyword evidence="5" id="KW-1185">Reference proteome</keyword>
<dbReference type="SMART" id="SM01399">
    <property type="entry name" value="Sybindin"/>
    <property type="match status" value="1"/>
</dbReference>
<reference evidence="4 5" key="1">
    <citation type="journal article" date="2009" name="Science">
        <title>Genome sequence, comparative analysis, and population genetics of the domestic horse.</title>
        <authorList>
            <consortium name="Broad Institute Genome Sequencing Platform"/>
            <consortium name="Broad Institute Whole Genome Assembly Team"/>
            <person name="Wade C.M."/>
            <person name="Giulotto E."/>
            <person name="Sigurdsson S."/>
            <person name="Zoli M."/>
            <person name="Gnerre S."/>
            <person name="Imsland F."/>
            <person name="Lear T.L."/>
            <person name="Adelson D.L."/>
            <person name="Bailey E."/>
            <person name="Bellone R.R."/>
            <person name="Bloecker H."/>
            <person name="Distl O."/>
            <person name="Edgar R.C."/>
            <person name="Garber M."/>
            <person name="Leeb T."/>
            <person name="Mauceli E."/>
            <person name="MacLeod J.N."/>
            <person name="Penedo M.C.T."/>
            <person name="Raison J.M."/>
            <person name="Sharpe T."/>
            <person name="Vogel J."/>
            <person name="Andersson L."/>
            <person name="Antczak D.F."/>
            <person name="Biagi T."/>
            <person name="Binns M.M."/>
            <person name="Chowdhary B.P."/>
            <person name="Coleman S.J."/>
            <person name="Della Valle G."/>
            <person name="Fryc S."/>
            <person name="Guerin G."/>
            <person name="Hasegawa T."/>
            <person name="Hill E.W."/>
            <person name="Jurka J."/>
            <person name="Kiialainen A."/>
            <person name="Lindgren G."/>
            <person name="Liu J."/>
            <person name="Magnani E."/>
            <person name="Mickelson J.R."/>
            <person name="Murray J."/>
            <person name="Nergadze S.G."/>
            <person name="Onofrio R."/>
            <person name="Pedroni S."/>
            <person name="Piras M.F."/>
            <person name="Raudsepp T."/>
            <person name="Rocchi M."/>
            <person name="Roeed K.H."/>
            <person name="Ryder O.A."/>
            <person name="Searle S."/>
            <person name="Skow L."/>
            <person name="Swinburne J.E."/>
            <person name="Syvaenen A.C."/>
            <person name="Tozaki T."/>
            <person name="Valberg S.J."/>
            <person name="Vaudin M."/>
            <person name="White J.R."/>
            <person name="Zody M.C."/>
            <person name="Lander E.S."/>
            <person name="Lindblad-Toh K."/>
        </authorList>
    </citation>
    <scope>NUCLEOTIDE SEQUENCE [LARGE SCALE GENOMIC DNA]</scope>
    <source>
        <strain evidence="4 5">Thoroughbred</strain>
    </source>
</reference>
<evidence type="ECO:0000256" key="3">
    <source>
        <dbReference type="SAM" id="MobiDB-lite"/>
    </source>
</evidence>
<evidence type="ECO:0000313" key="5">
    <source>
        <dbReference type="Proteomes" id="UP000002281"/>
    </source>
</evidence>
<dbReference type="GO" id="GO:0030008">
    <property type="term" value="C:TRAPP complex"/>
    <property type="evidence" value="ECO:0007669"/>
    <property type="project" value="InterPro"/>
</dbReference>
<dbReference type="Ensembl" id="ENSECAT00000131858.1">
    <property type="protein sequence ID" value="ENSECAP00000078202.1"/>
    <property type="gene ID" value="ENSECAG00000006122.4"/>
</dbReference>
<dbReference type="FunFam" id="2.30.42.40:FF:000001">
    <property type="entry name" value="Trafficking protein particle complex 4"/>
    <property type="match status" value="1"/>
</dbReference>
<sequence>MGPAPPLSLLRGDSLLPSFWLCPQICSLGLCLSWPTFRHLSSSCRPWAAVEEKRECSQVIRRPQALPSTAPLTPANPNAGAHGRSKTLARLEMQPGSSGGPPVRCRLKRALAPPRSRNRAGFKPPGSPSRSSDSSYHHCSLAKMSDKKEAPLTNKPRNLHPRRVLPGQGAEPAMEVGRRRALAGAGSRLGAVGSGSLAAHAGRCAALLGSAASCEAATRCYVLALRTGKERQKTIHPVPAAHLTALLIPEPVASSAQAPQPAARRGWEGKAAGGAGRDCEASYRCPRRGEAMAIFSVYVVNKAGGLIYQLDSYAPRAEAEKTFSYPLDLLLKLHDERVLVAFGQRDGIRVGHAVLAINGVDVNGKYTADGKEVLEYLGNPANYPVSIRFGRPRLTSNEKLMLASMFHSDQVCGAGRS</sequence>
<name>A0A9L0STC3_HORSE</name>
<feature type="region of interest" description="Disordered" evidence="3">
    <location>
        <begin position="110"/>
        <end position="176"/>
    </location>
</feature>
<dbReference type="Proteomes" id="UP000002281">
    <property type="component" value="Chromosome 7"/>
</dbReference>
<organism evidence="4 5">
    <name type="scientific">Equus caballus</name>
    <name type="common">Horse</name>
    <dbReference type="NCBI Taxonomy" id="9796"/>
    <lineage>
        <taxon>Eukaryota</taxon>
        <taxon>Metazoa</taxon>
        <taxon>Chordata</taxon>
        <taxon>Craniata</taxon>
        <taxon>Vertebrata</taxon>
        <taxon>Euteleostomi</taxon>
        <taxon>Mammalia</taxon>
        <taxon>Eutheria</taxon>
        <taxon>Laurasiatheria</taxon>
        <taxon>Perissodactyla</taxon>
        <taxon>Equidae</taxon>
        <taxon>Equus</taxon>
    </lineage>
</organism>
<keyword evidence="1" id="KW-0813">Transport</keyword>
<reference evidence="4" key="2">
    <citation type="submission" date="2025-08" db="UniProtKB">
        <authorList>
            <consortium name="Ensembl"/>
        </authorList>
    </citation>
    <scope>IDENTIFICATION</scope>
    <source>
        <strain evidence="4">Thoroughbred</strain>
    </source>
</reference>
<feature type="region of interest" description="Disordered" evidence="3">
    <location>
        <begin position="60"/>
        <end position="84"/>
    </location>
</feature>
<keyword evidence="2" id="KW-0931">ER-Golgi transport</keyword>
<accession>A0A9L0STC3</accession>
<dbReference type="Gene3D" id="2.30.42.40">
    <property type="match status" value="1"/>
</dbReference>
<dbReference type="AlphaFoldDB" id="A0A9L0STC3"/>
<reference evidence="4" key="3">
    <citation type="submission" date="2025-09" db="UniProtKB">
        <authorList>
            <consortium name="Ensembl"/>
        </authorList>
    </citation>
    <scope>IDENTIFICATION</scope>
    <source>
        <strain evidence="4">Thoroughbred</strain>
    </source>
</reference>
<dbReference type="InterPro" id="IPR007233">
    <property type="entry name" value="TRAPPC"/>
</dbReference>
<dbReference type="GO" id="GO:0016192">
    <property type="term" value="P:vesicle-mediated transport"/>
    <property type="evidence" value="ECO:0007669"/>
    <property type="project" value="UniProtKB-KW"/>
</dbReference>
<evidence type="ECO:0000256" key="2">
    <source>
        <dbReference type="ARBA" id="ARBA00022892"/>
    </source>
</evidence>
<dbReference type="Pfam" id="PF04099">
    <property type="entry name" value="Sybindin"/>
    <property type="match status" value="1"/>
</dbReference>
<evidence type="ECO:0000256" key="1">
    <source>
        <dbReference type="ARBA" id="ARBA00022448"/>
    </source>
</evidence>
<evidence type="ECO:0000313" key="4">
    <source>
        <dbReference type="Ensembl" id="ENSECAP00000078202.1"/>
    </source>
</evidence>
<dbReference type="GeneTree" id="ENSGT00950000185233"/>
<proteinExistence type="predicted"/>
<protein>
    <submittedName>
        <fullName evidence="4">Trafficking protein particle complex subunit 4</fullName>
    </submittedName>
</protein>